<evidence type="ECO:0000256" key="4">
    <source>
        <dbReference type="ARBA" id="ARBA00022692"/>
    </source>
</evidence>
<keyword evidence="9" id="KW-1185">Reference proteome</keyword>
<evidence type="ECO:0000256" key="6">
    <source>
        <dbReference type="ARBA" id="ARBA00023136"/>
    </source>
</evidence>
<reference evidence="8" key="1">
    <citation type="submission" date="2020-06" db="EMBL/GenBank/DDBJ databases">
        <title>Characterization of fructooligosaccharide metabolism and fructooligosaccharide-degrading enzymes in human commensal butyrate producers.</title>
        <authorList>
            <person name="Tanno H."/>
            <person name="Fujii T."/>
            <person name="Hirano K."/>
            <person name="Maeno S."/>
            <person name="Tonozuka T."/>
            <person name="Sakamoto M."/>
            <person name="Ohkuma M."/>
            <person name="Tochio T."/>
            <person name="Endo A."/>
        </authorList>
    </citation>
    <scope>NUCLEOTIDE SEQUENCE</scope>
    <source>
        <strain evidence="8">JCM 17466</strain>
    </source>
</reference>
<keyword evidence="4 7" id="KW-0812">Transmembrane</keyword>
<feature type="transmembrane region" description="Helical" evidence="7">
    <location>
        <begin position="73"/>
        <end position="93"/>
    </location>
</feature>
<dbReference type="GO" id="GO:0042158">
    <property type="term" value="P:lipoprotein biosynthetic process"/>
    <property type="evidence" value="ECO:0007669"/>
    <property type="project" value="InterPro"/>
</dbReference>
<feature type="transmembrane region" description="Helical" evidence="7">
    <location>
        <begin position="220"/>
        <end position="238"/>
    </location>
</feature>
<sequence>MYGIMISAGIIIAGAVGYKLVIREGLSEDDFFILSGIVLLFGMFGAKLLYLIINWKEIEWGKILEWNYIQQLLGGGFVFYGGLIGGILGLVLVNQISDINVMNYVKTAIPCLPIAHGFGRIGCFFAGCCYGIPYDGPFCVDYQAPTLAPVGISLFPVQLLEAIADFLIAVIIIDLIVKKGQGMFGIYLYLTSYVIIRFLLENFRGDSERGRWLLFSTSQWISLGIGCIIGGFCLFKIYKKRRREKWELHH</sequence>
<dbReference type="InterPro" id="IPR001640">
    <property type="entry name" value="Lgt"/>
</dbReference>
<organism evidence="8 9">
    <name type="scientific">Anaerostipes butyraticus</name>
    <dbReference type="NCBI Taxonomy" id="645466"/>
    <lineage>
        <taxon>Bacteria</taxon>
        <taxon>Bacillati</taxon>
        <taxon>Bacillota</taxon>
        <taxon>Clostridia</taxon>
        <taxon>Lachnospirales</taxon>
        <taxon>Lachnospiraceae</taxon>
        <taxon>Anaerostipes</taxon>
    </lineage>
</organism>
<keyword evidence="3 8" id="KW-0808">Transferase</keyword>
<comment type="similarity">
    <text evidence="1">Belongs to the Lgt family.</text>
</comment>
<keyword evidence="2" id="KW-1003">Cell membrane</keyword>
<comment type="caution">
    <text evidence="8">The sequence shown here is derived from an EMBL/GenBank/DDBJ whole genome shotgun (WGS) entry which is preliminary data.</text>
</comment>
<evidence type="ECO:0000256" key="5">
    <source>
        <dbReference type="ARBA" id="ARBA00022989"/>
    </source>
</evidence>
<dbReference type="GO" id="GO:0005886">
    <property type="term" value="C:plasma membrane"/>
    <property type="evidence" value="ECO:0007669"/>
    <property type="project" value="InterPro"/>
</dbReference>
<gene>
    <name evidence="8" type="ORF">ANBU17_05900</name>
</gene>
<evidence type="ECO:0000313" key="9">
    <source>
        <dbReference type="Proteomes" id="UP000613208"/>
    </source>
</evidence>
<dbReference type="GO" id="GO:0008961">
    <property type="term" value="F:phosphatidylglycerol-prolipoprotein diacylglyceryl transferase activity"/>
    <property type="evidence" value="ECO:0007669"/>
    <property type="project" value="InterPro"/>
</dbReference>
<feature type="transmembrane region" description="Helical" evidence="7">
    <location>
        <begin position="6"/>
        <end position="22"/>
    </location>
</feature>
<dbReference type="EMBL" id="BLYI01000010">
    <property type="protein sequence ID" value="GFO84243.1"/>
    <property type="molecule type" value="Genomic_DNA"/>
</dbReference>
<name>A0A916Q923_9FIRM</name>
<feature type="transmembrane region" description="Helical" evidence="7">
    <location>
        <begin position="184"/>
        <end position="200"/>
    </location>
</feature>
<proteinExistence type="inferred from homology"/>
<evidence type="ECO:0000256" key="1">
    <source>
        <dbReference type="ARBA" id="ARBA00007150"/>
    </source>
</evidence>
<dbReference type="PANTHER" id="PTHR30589">
    <property type="entry name" value="PROLIPOPROTEIN DIACYLGLYCERYL TRANSFERASE"/>
    <property type="match status" value="1"/>
</dbReference>
<protein>
    <submittedName>
        <fullName evidence="8">Diacylglyceryl transferase</fullName>
    </submittedName>
</protein>
<evidence type="ECO:0000256" key="3">
    <source>
        <dbReference type="ARBA" id="ARBA00022679"/>
    </source>
</evidence>
<keyword evidence="5 7" id="KW-1133">Transmembrane helix</keyword>
<feature type="transmembrane region" description="Helical" evidence="7">
    <location>
        <begin position="154"/>
        <end position="177"/>
    </location>
</feature>
<dbReference type="Pfam" id="PF01790">
    <property type="entry name" value="LGT"/>
    <property type="match status" value="1"/>
</dbReference>
<keyword evidence="6 7" id="KW-0472">Membrane</keyword>
<evidence type="ECO:0000256" key="2">
    <source>
        <dbReference type="ARBA" id="ARBA00022475"/>
    </source>
</evidence>
<feature type="transmembrane region" description="Helical" evidence="7">
    <location>
        <begin position="114"/>
        <end position="134"/>
    </location>
</feature>
<dbReference type="RefSeq" id="WP_201309988.1">
    <property type="nucleotide sequence ID" value="NZ_BLYI01000010.1"/>
</dbReference>
<feature type="transmembrane region" description="Helical" evidence="7">
    <location>
        <begin position="31"/>
        <end position="53"/>
    </location>
</feature>
<evidence type="ECO:0000256" key="7">
    <source>
        <dbReference type="SAM" id="Phobius"/>
    </source>
</evidence>
<dbReference type="AlphaFoldDB" id="A0A916Q923"/>
<dbReference type="PANTHER" id="PTHR30589:SF0">
    <property type="entry name" value="PHOSPHATIDYLGLYCEROL--PROLIPOPROTEIN DIACYLGLYCERYL TRANSFERASE"/>
    <property type="match status" value="1"/>
</dbReference>
<accession>A0A916Q923</accession>
<evidence type="ECO:0000313" key="8">
    <source>
        <dbReference type="EMBL" id="GFO84243.1"/>
    </source>
</evidence>
<dbReference type="Proteomes" id="UP000613208">
    <property type="component" value="Unassembled WGS sequence"/>
</dbReference>